<protein>
    <submittedName>
        <fullName evidence="1">Uncharacterized protein</fullName>
    </submittedName>
</protein>
<proteinExistence type="predicted"/>
<reference evidence="1" key="1">
    <citation type="journal article" date="2022" name="Int. J. Mol. Sci.">
        <title>Draft Genome of Tanacetum Coccineum: Genomic Comparison of Closely Related Tanacetum-Family Plants.</title>
        <authorList>
            <person name="Yamashiro T."/>
            <person name="Shiraishi A."/>
            <person name="Nakayama K."/>
            <person name="Satake H."/>
        </authorList>
    </citation>
    <scope>NUCLEOTIDE SEQUENCE</scope>
</reference>
<accession>A0ABQ5CU08</accession>
<keyword evidence="2" id="KW-1185">Reference proteome</keyword>
<sequence>MVCRTMVFPIRLVCRTDEVHPALLRSHADESAYCLLSVLSEFNNTHVSANITHLQICGMCCSSCFELAGLDVYTRTCSNGMISPFCLVHGNHDFVVEMNAHGTTYFVLGARGAKGLEVCCNQTSLHEAIGPSWNWLVIRKRQLRHGVLNQKVGQNDHKTIFEDSRLLQHTFHTEGQLDFHLRQSSSNGHSGLHCS</sequence>
<dbReference type="EMBL" id="BQNB010014635">
    <property type="protein sequence ID" value="GJT30545.1"/>
    <property type="molecule type" value="Genomic_DNA"/>
</dbReference>
<comment type="caution">
    <text evidence="1">The sequence shown here is derived from an EMBL/GenBank/DDBJ whole genome shotgun (WGS) entry which is preliminary data.</text>
</comment>
<gene>
    <name evidence="1" type="ORF">Tco_0910820</name>
</gene>
<evidence type="ECO:0000313" key="2">
    <source>
        <dbReference type="Proteomes" id="UP001151760"/>
    </source>
</evidence>
<reference evidence="1" key="2">
    <citation type="submission" date="2022-01" db="EMBL/GenBank/DDBJ databases">
        <authorList>
            <person name="Yamashiro T."/>
            <person name="Shiraishi A."/>
            <person name="Satake H."/>
            <person name="Nakayama K."/>
        </authorList>
    </citation>
    <scope>NUCLEOTIDE SEQUENCE</scope>
</reference>
<organism evidence="1 2">
    <name type="scientific">Tanacetum coccineum</name>
    <dbReference type="NCBI Taxonomy" id="301880"/>
    <lineage>
        <taxon>Eukaryota</taxon>
        <taxon>Viridiplantae</taxon>
        <taxon>Streptophyta</taxon>
        <taxon>Embryophyta</taxon>
        <taxon>Tracheophyta</taxon>
        <taxon>Spermatophyta</taxon>
        <taxon>Magnoliopsida</taxon>
        <taxon>eudicotyledons</taxon>
        <taxon>Gunneridae</taxon>
        <taxon>Pentapetalae</taxon>
        <taxon>asterids</taxon>
        <taxon>campanulids</taxon>
        <taxon>Asterales</taxon>
        <taxon>Asteraceae</taxon>
        <taxon>Asteroideae</taxon>
        <taxon>Anthemideae</taxon>
        <taxon>Anthemidinae</taxon>
        <taxon>Tanacetum</taxon>
    </lineage>
</organism>
<evidence type="ECO:0000313" key="1">
    <source>
        <dbReference type="EMBL" id="GJT30545.1"/>
    </source>
</evidence>
<dbReference type="Proteomes" id="UP001151760">
    <property type="component" value="Unassembled WGS sequence"/>
</dbReference>
<name>A0ABQ5CU08_9ASTR</name>